<dbReference type="InterPro" id="IPR000847">
    <property type="entry name" value="LysR_HTH_N"/>
</dbReference>
<keyword evidence="3" id="KW-0238">DNA-binding</keyword>
<keyword evidence="2" id="KW-0805">Transcription regulation</keyword>
<feature type="domain" description="HTH lysR-type" evidence="5">
    <location>
        <begin position="3"/>
        <end position="60"/>
    </location>
</feature>
<dbReference type="RefSeq" id="WP_004626856.1">
    <property type="nucleotide sequence ID" value="NZ_CABKQE010000001.1"/>
</dbReference>
<dbReference type="PANTHER" id="PTHR30419:SF2">
    <property type="entry name" value="LYSR FAMILY TRANSCRIPTIONAL REGULATOR"/>
    <property type="match status" value="1"/>
</dbReference>
<evidence type="ECO:0000256" key="4">
    <source>
        <dbReference type="ARBA" id="ARBA00023163"/>
    </source>
</evidence>
<keyword evidence="4" id="KW-0804">Transcription</keyword>
<dbReference type="Proteomes" id="UP001199322">
    <property type="component" value="Unassembled WGS sequence"/>
</dbReference>
<dbReference type="InterPro" id="IPR050950">
    <property type="entry name" value="HTH-type_LysR_regulators"/>
</dbReference>
<sequence length="299" mass="32737">MRFDLESLQVLVSVIEEGSLAAASERQHIVPSAISRRIAELESDAGTALLYRHSRGVEPTPAGSALYYRAKRLIDQMQEISSEMSEYAQGVRGHVRMHVNFSTMVQYLPGDLSSFLSINPDVKIDLMEKSSSQVLRSVEAGTADIGICSQPEAAPGLEVRPYHVDRLVLIVPHDHPIGAARHLRFADTLDYDYVSMPLGASISTLCAQSAEQAGKQHKIRIQVTSFEGLRNMVAAGLGIGLLPKASVKPYLRNSTLRMVELDETWAQRPLSVITRGYAALPVPARLLIDHLVSQASAEN</sequence>
<dbReference type="PROSITE" id="PS50931">
    <property type="entry name" value="HTH_LYSR"/>
    <property type="match status" value="1"/>
</dbReference>
<comment type="caution">
    <text evidence="7">The sequence shown here is derived from an EMBL/GenBank/DDBJ whole genome shotgun (WGS) entry which is preliminary data.</text>
</comment>
<dbReference type="Proteomes" id="UP001189303">
    <property type="component" value="Unassembled WGS sequence"/>
</dbReference>
<dbReference type="GO" id="GO:0003677">
    <property type="term" value="F:DNA binding"/>
    <property type="evidence" value="ECO:0007669"/>
    <property type="project" value="UniProtKB-KW"/>
</dbReference>
<dbReference type="Gene3D" id="1.10.10.10">
    <property type="entry name" value="Winged helix-like DNA-binding domain superfamily/Winged helix DNA-binding domain"/>
    <property type="match status" value="1"/>
</dbReference>
<evidence type="ECO:0000256" key="2">
    <source>
        <dbReference type="ARBA" id="ARBA00023015"/>
    </source>
</evidence>
<keyword evidence="8" id="KW-1185">Reference proteome</keyword>
<dbReference type="PANTHER" id="PTHR30419">
    <property type="entry name" value="HTH-TYPE TRANSCRIPTIONAL REGULATOR YBHD"/>
    <property type="match status" value="1"/>
</dbReference>
<evidence type="ECO:0000256" key="1">
    <source>
        <dbReference type="ARBA" id="ARBA00009437"/>
    </source>
</evidence>
<dbReference type="Gene3D" id="3.40.190.290">
    <property type="match status" value="1"/>
</dbReference>
<dbReference type="AlphaFoldDB" id="A0A2P4RKL0"/>
<dbReference type="InterPro" id="IPR036390">
    <property type="entry name" value="WH_DNA-bd_sf"/>
</dbReference>
<protein>
    <submittedName>
        <fullName evidence="6">HTH-type transcriptional regulator CysL</fullName>
    </submittedName>
    <submittedName>
        <fullName evidence="7">LysR family transcriptional regulator</fullName>
    </submittedName>
</protein>
<reference evidence="7" key="1">
    <citation type="submission" date="2018-06" db="EMBL/GenBank/DDBJ databases">
        <authorList>
            <person name="O'Rourke A."/>
        </authorList>
    </citation>
    <scope>NUCLEOTIDE SEQUENCE</scope>
    <source>
        <strain evidence="7">132550021-3</strain>
    </source>
</reference>
<evidence type="ECO:0000256" key="3">
    <source>
        <dbReference type="ARBA" id="ARBA00023125"/>
    </source>
</evidence>
<evidence type="ECO:0000313" key="8">
    <source>
        <dbReference type="Proteomes" id="UP001189303"/>
    </source>
</evidence>
<dbReference type="GO" id="GO:0003700">
    <property type="term" value="F:DNA-binding transcription factor activity"/>
    <property type="evidence" value="ECO:0007669"/>
    <property type="project" value="InterPro"/>
</dbReference>
<evidence type="ECO:0000313" key="7">
    <source>
        <dbReference type="EMBL" id="MBX3889984.1"/>
    </source>
</evidence>
<proteinExistence type="inferred from homology"/>
<dbReference type="EMBL" id="QGBI01000006">
    <property type="protein sequence ID" value="MBX3889984.1"/>
    <property type="molecule type" value="Genomic_DNA"/>
</dbReference>
<dbReference type="SUPFAM" id="SSF46785">
    <property type="entry name" value="Winged helix' DNA-binding domain"/>
    <property type="match status" value="1"/>
</dbReference>
<dbReference type="Pfam" id="PF03466">
    <property type="entry name" value="LysR_substrate"/>
    <property type="match status" value="1"/>
</dbReference>
<dbReference type="InterPro" id="IPR036388">
    <property type="entry name" value="WH-like_DNA-bd_sf"/>
</dbReference>
<evidence type="ECO:0000313" key="9">
    <source>
        <dbReference type="Proteomes" id="UP001199322"/>
    </source>
</evidence>
<dbReference type="FunFam" id="1.10.10.10:FF:000001">
    <property type="entry name" value="LysR family transcriptional regulator"/>
    <property type="match status" value="1"/>
</dbReference>
<reference evidence="6 8" key="2">
    <citation type="submission" date="2023-07" db="EMBL/GenBank/DDBJ databases">
        <authorList>
            <person name="Peeters C."/>
        </authorList>
    </citation>
    <scope>NUCLEOTIDE SEQUENCE [LARGE SCALE GENOMIC DNA]</scope>
    <source>
        <strain evidence="6 8">R-38712</strain>
    </source>
</reference>
<dbReference type="Pfam" id="PF00126">
    <property type="entry name" value="HTH_1"/>
    <property type="match status" value="1"/>
</dbReference>
<evidence type="ECO:0000259" key="5">
    <source>
        <dbReference type="PROSITE" id="PS50931"/>
    </source>
</evidence>
<evidence type="ECO:0000313" key="6">
    <source>
        <dbReference type="EMBL" id="CAJ0726795.1"/>
    </source>
</evidence>
<dbReference type="EMBL" id="CATWFT010000010">
    <property type="protein sequence ID" value="CAJ0726795.1"/>
    <property type="molecule type" value="Genomic_DNA"/>
</dbReference>
<dbReference type="SUPFAM" id="SSF53850">
    <property type="entry name" value="Periplasmic binding protein-like II"/>
    <property type="match status" value="1"/>
</dbReference>
<dbReference type="GeneID" id="61386927"/>
<name>A0A2P4RKL0_RALPI</name>
<dbReference type="InterPro" id="IPR005119">
    <property type="entry name" value="LysR_subst-bd"/>
</dbReference>
<dbReference type="GO" id="GO:0005829">
    <property type="term" value="C:cytosol"/>
    <property type="evidence" value="ECO:0007669"/>
    <property type="project" value="TreeGrafter"/>
</dbReference>
<comment type="similarity">
    <text evidence="1">Belongs to the LysR transcriptional regulatory family.</text>
</comment>
<dbReference type="CDD" id="cd08421">
    <property type="entry name" value="PBP2_LTTR_like_1"/>
    <property type="match status" value="1"/>
</dbReference>
<gene>
    <name evidence="6" type="primary">cysL_3</name>
    <name evidence="7" type="ORF">DEE74_08925</name>
    <name evidence="6" type="ORF">R38712_03164</name>
</gene>
<accession>A0A2P4RKL0</accession>
<organism evidence="7 9">
    <name type="scientific">Ralstonia pickettii</name>
    <name type="common">Burkholderia pickettii</name>
    <dbReference type="NCBI Taxonomy" id="329"/>
    <lineage>
        <taxon>Bacteria</taxon>
        <taxon>Pseudomonadati</taxon>
        <taxon>Pseudomonadota</taxon>
        <taxon>Betaproteobacteria</taxon>
        <taxon>Burkholderiales</taxon>
        <taxon>Burkholderiaceae</taxon>
        <taxon>Ralstonia</taxon>
    </lineage>
</organism>